<dbReference type="Proteomes" id="UP001107558">
    <property type="component" value="Chromosome 4"/>
</dbReference>
<evidence type="ECO:0000256" key="2">
    <source>
        <dbReference type="SAM" id="SignalP"/>
    </source>
</evidence>
<feature type="coiled-coil region" evidence="1">
    <location>
        <begin position="470"/>
        <end position="497"/>
    </location>
</feature>
<evidence type="ECO:0000313" key="4">
    <source>
        <dbReference type="Proteomes" id="UP001107558"/>
    </source>
</evidence>
<accession>A0A9J6BHK2</accession>
<reference evidence="3" key="1">
    <citation type="submission" date="2021-03" db="EMBL/GenBank/DDBJ databases">
        <title>Chromosome level genome of the anhydrobiotic midge Polypedilum vanderplanki.</title>
        <authorList>
            <person name="Yoshida Y."/>
            <person name="Kikawada T."/>
            <person name="Gusev O."/>
        </authorList>
    </citation>
    <scope>NUCLEOTIDE SEQUENCE</scope>
    <source>
        <strain evidence="3">NIAS01</strain>
        <tissue evidence="3">Whole body or cell culture</tissue>
    </source>
</reference>
<protein>
    <submittedName>
        <fullName evidence="3">Uncharacterized protein</fullName>
    </submittedName>
</protein>
<name>A0A9J6BHK2_POLVA</name>
<evidence type="ECO:0000256" key="1">
    <source>
        <dbReference type="SAM" id="Coils"/>
    </source>
</evidence>
<dbReference type="OrthoDB" id="8878063at2759"/>
<organism evidence="3 4">
    <name type="scientific">Polypedilum vanderplanki</name>
    <name type="common">Sleeping chironomid midge</name>
    <dbReference type="NCBI Taxonomy" id="319348"/>
    <lineage>
        <taxon>Eukaryota</taxon>
        <taxon>Metazoa</taxon>
        <taxon>Ecdysozoa</taxon>
        <taxon>Arthropoda</taxon>
        <taxon>Hexapoda</taxon>
        <taxon>Insecta</taxon>
        <taxon>Pterygota</taxon>
        <taxon>Neoptera</taxon>
        <taxon>Endopterygota</taxon>
        <taxon>Diptera</taxon>
        <taxon>Nematocera</taxon>
        <taxon>Chironomoidea</taxon>
        <taxon>Chironomidae</taxon>
        <taxon>Chironominae</taxon>
        <taxon>Polypedilum</taxon>
        <taxon>Polypedilum</taxon>
    </lineage>
</organism>
<keyword evidence="4" id="KW-1185">Reference proteome</keyword>
<feature type="coiled-coil region" evidence="1">
    <location>
        <begin position="521"/>
        <end position="555"/>
    </location>
</feature>
<gene>
    <name evidence="3" type="ORF">PVAND_017080</name>
</gene>
<feature type="chain" id="PRO_5039937229" evidence="2">
    <location>
        <begin position="23"/>
        <end position="719"/>
    </location>
</feature>
<keyword evidence="1" id="KW-0175">Coiled coil</keyword>
<sequence length="719" mass="79608">MKIKLFAILTLLCALVFLTADALTIESLSVEDLIFERHHLCSNERKDCERGFYFNRIDCKCHCGLKSIDCFYPQQLNKTACECQCPPELNESKCINLQEWDDDWCECYCPYSKDRKCPSKKVWNYNNCNCDCIDKEPKEGCVNGKWNKNECQCIPNPTPTNTTTKSTATTMAISTVTTVQTTTITTIQPLLCSYGTKAYNNDNSIDGIIAGTAVDGTIAYVGFTEIDGITVPGTLMLNNSVLPGLNYIYNNTAIFNQKTNVYYFTNTADCNCQFVDKNSTLPIGSYIVTLNNGTHRYHVGKYDNAGKAFNITASAVGAIIRGVLHYFNGYERVDSNTTDYKILICGPPSNVTSTTTLVLTTFTNVNSTTTSSSSGTTVDYAKELDDKANEFLSTAMAAVHTLMNMSSLRDEMVFGIHYYLADDNTTTKAEVEVYTKVLEIMSDPALFANGTTAQNSSTGQRRKRQTMDTCQNATLVVQNATNALNQLQARYRQVQAATLKAYNSGMNNTNFTIRSDAHPCIEEYLAELRNLTIQIQQLEQQLNDLIAVRDKACSQTTTTTATTTTTKAPCFYLWGTYPGKNVVPSDGLYVGKNPYGNDIYVGAGTANSDLAPGSLEPKFLNGVTTETGYVVYNVTTDVKYLVAPPTACTCNWLPNVNVYSTPALVRLRDYYWIGRYTFADGSYVVGKIYDQGSGPVMSHAENNQEIQTNTFDVLQCLHI</sequence>
<evidence type="ECO:0000313" key="3">
    <source>
        <dbReference type="EMBL" id="KAG5669186.1"/>
    </source>
</evidence>
<comment type="caution">
    <text evidence="3">The sequence shown here is derived from an EMBL/GenBank/DDBJ whole genome shotgun (WGS) entry which is preliminary data.</text>
</comment>
<keyword evidence="2" id="KW-0732">Signal</keyword>
<dbReference type="AlphaFoldDB" id="A0A9J6BHK2"/>
<feature type="signal peptide" evidence="2">
    <location>
        <begin position="1"/>
        <end position="22"/>
    </location>
</feature>
<dbReference type="EMBL" id="JADBJN010000004">
    <property type="protein sequence ID" value="KAG5669186.1"/>
    <property type="molecule type" value="Genomic_DNA"/>
</dbReference>
<proteinExistence type="predicted"/>